<dbReference type="EMBL" id="JBFSOO010000003">
    <property type="protein sequence ID" value="MEZ6852797.1"/>
    <property type="molecule type" value="Genomic_DNA"/>
</dbReference>
<proteinExistence type="predicted"/>
<dbReference type="Proteomes" id="UP001568358">
    <property type="component" value="Unassembled WGS sequence"/>
</dbReference>
<name>A0A8G2C992_9BACT</name>
<feature type="compositionally biased region" description="Basic and acidic residues" evidence="1">
    <location>
        <begin position="1"/>
        <end position="17"/>
    </location>
</feature>
<accession>A0A8G2C992</accession>
<organism evidence="3 4">
    <name type="scientific">Halodesulfovibrio aestuarii</name>
    <dbReference type="NCBI Taxonomy" id="126333"/>
    <lineage>
        <taxon>Bacteria</taxon>
        <taxon>Pseudomonadati</taxon>
        <taxon>Thermodesulfobacteriota</taxon>
        <taxon>Desulfovibrionia</taxon>
        <taxon>Desulfovibrionales</taxon>
        <taxon>Desulfovibrionaceae</taxon>
        <taxon>Halodesulfovibrio</taxon>
    </lineage>
</organism>
<dbReference type="Proteomes" id="UP000184001">
    <property type="component" value="Unassembled WGS sequence"/>
</dbReference>
<evidence type="ECO:0000256" key="1">
    <source>
        <dbReference type="SAM" id="MobiDB-lite"/>
    </source>
</evidence>
<reference evidence="3 4" key="1">
    <citation type="submission" date="2016-11" db="EMBL/GenBank/DDBJ databases">
        <authorList>
            <person name="Varghese N."/>
            <person name="Submissions S."/>
        </authorList>
    </citation>
    <scope>NUCLEOTIDE SEQUENCE [LARGE SCALE GENOMIC DNA]</scope>
    <source>
        <strain evidence="3 4">DSM 17919</strain>
    </source>
</reference>
<sequence>MTTITKERPPRLDHPDIGKAMPLSDEDTLLIEQTRKENEALSEDERRARFDNIISKSGRCGFASSGQYDYILNTNPRKTYTVTINTDWRRGVEHGFYTDTYTAPAGGKVMLGCTQTNNIPVTKYIRKVVGEV</sequence>
<gene>
    <name evidence="2" type="ORF">AB2Z07_04500</name>
    <name evidence="3" type="ORF">SAMN05660830_01096</name>
</gene>
<dbReference type="AlphaFoldDB" id="A0A8G2C992"/>
<protein>
    <submittedName>
        <fullName evidence="3">Uncharacterized protein</fullName>
    </submittedName>
</protein>
<comment type="caution">
    <text evidence="3">The sequence shown here is derived from an EMBL/GenBank/DDBJ whole genome shotgun (WGS) entry which is preliminary data.</text>
</comment>
<feature type="region of interest" description="Disordered" evidence="1">
    <location>
        <begin position="1"/>
        <end position="24"/>
    </location>
</feature>
<evidence type="ECO:0000313" key="2">
    <source>
        <dbReference type="EMBL" id="MEZ6852797.1"/>
    </source>
</evidence>
<evidence type="ECO:0000313" key="3">
    <source>
        <dbReference type="EMBL" id="SHI81804.1"/>
    </source>
</evidence>
<evidence type="ECO:0000313" key="4">
    <source>
        <dbReference type="Proteomes" id="UP000184001"/>
    </source>
</evidence>
<reference evidence="2 5" key="2">
    <citation type="submission" date="2024-07" db="EMBL/GenBank/DDBJ databases">
        <title>Active virus-host system and metabolic interactions in a Lokiarchaeon culture.</title>
        <authorList>
            <person name="Ponce Toledo R.I."/>
            <person name="Rodrigues Oliveira T."/>
            <person name="Schleper C."/>
        </authorList>
    </citation>
    <scope>NUCLEOTIDE SEQUENCE [LARGE SCALE GENOMIC DNA]</scope>
    <source>
        <strain evidence="2 5">B35</strain>
    </source>
</reference>
<keyword evidence="5" id="KW-1185">Reference proteome</keyword>
<dbReference type="RefSeq" id="WP_020002211.1">
    <property type="nucleotide sequence ID" value="NZ_CP192217.1"/>
</dbReference>
<dbReference type="EMBL" id="FQZR01000002">
    <property type="protein sequence ID" value="SHI81804.1"/>
    <property type="molecule type" value="Genomic_DNA"/>
</dbReference>
<evidence type="ECO:0000313" key="5">
    <source>
        <dbReference type="Proteomes" id="UP001568358"/>
    </source>
</evidence>